<dbReference type="InterPro" id="IPR005185">
    <property type="entry name" value="YccF"/>
</dbReference>
<gene>
    <name evidence="3" type="ORF">SAMN05421684_0863</name>
</gene>
<dbReference type="GO" id="GO:0005886">
    <property type="term" value="C:plasma membrane"/>
    <property type="evidence" value="ECO:0007669"/>
    <property type="project" value="TreeGrafter"/>
</dbReference>
<dbReference type="InterPro" id="IPR052937">
    <property type="entry name" value="Inner_membrane_protein"/>
</dbReference>
<proteinExistence type="predicted"/>
<reference evidence="4" key="1">
    <citation type="submission" date="2016-10" db="EMBL/GenBank/DDBJ databases">
        <authorList>
            <person name="Varghese N."/>
            <person name="Submissions S."/>
        </authorList>
    </citation>
    <scope>NUCLEOTIDE SEQUENCE [LARGE SCALE GENOMIC DNA]</scope>
    <source>
        <strain evidence="4">DSM 44718</strain>
    </source>
</reference>
<feature type="transmembrane region" description="Helical" evidence="1">
    <location>
        <begin position="87"/>
        <end position="113"/>
    </location>
</feature>
<keyword evidence="1" id="KW-0812">Transmembrane</keyword>
<keyword evidence="1" id="KW-1133">Transmembrane helix</keyword>
<protein>
    <submittedName>
        <fullName evidence="3">Uncharacterized membrane protein YccF, DUF307 family</fullName>
    </submittedName>
</protein>
<evidence type="ECO:0000313" key="3">
    <source>
        <dbReference type="EMBL" id="SDY65881.1"/>
    </source>
</evidence>
<dbReference type="PIRSF" id="PIRSF028777">
    <property type="entry name" value="UCP028777"/>
    <property type="match status" value="1"/>
</dbReference>
<organism evidence="3 4">
    <name type="scientific">Asanoa ishikariensis</name>
    <dbReference type="NCBI Taxonomy" id="137265"/>
    <lineage>
        <taxon>Bacteria</taxon>
        <taxon>Bacillati</taxon>
        <taxon>Actinomycetota</taxon>
        <taxon>Actinomycetes</taxon>
        <taxon>Micromonosporales</taxon>
        <taxon>Micromonosporaceae</taxon>
        <taxon>Asanoa</taxon>
    </lineage>
</organism>
<sequence length="154" mass="16700">MHVREAVSGAHDVRMIRFILNVLWLIFGSGIVLALVYGLAALICFALIVTIPFGIAALRLANYSLWPFGRTLVTRPTSGVASDVGNVIWAIVAGWWLALTHIVQGIALCLTIIGIPFGIANFKLVPAAFWPLGRQIVEIPDSQAQWTTPRVSPA</sequence>
<dbReference type="Pfam" id="PF03733">
    <property type="entry name" value="YccF"/>
    <property type="match status" value="2"/>
</dbReference>
<dbReference type="EMBL" id="FNQB01000001">
    <property type="protein sequence ID" value="SDY65881.1"/>
    <property type="molecule type" value="Genomic_DNA"/>
</dbReference>
<dbReference type="PANTHER" id="PTHR42903">
    <property type="entry name" value="INNER MEMBRANE PROTEIN YCCF"/>
    <property type="match status" value="1"/>
</dbReference>
<dbReference type="NCBIfam" id="NF008740">
    <property type="entry name" value="PRK11770.1-2"/>
    <property type="match status" value="1"/>
</dbReference>
<keyword evidence="4" id="KW-1185">Reference proteome</keyword>
<evidence type="ECO:0000259" key="2">
    <source>
        <dbReference type="Pfam" id="PF03733"/>
    </source>
</evidence>
<feature type="domain" description="Inner membrane component" evidence="2">
    <location>
        <begin position="19"/>
        <end position="70"/>
    </location>
</feature>
<accession>A0A1H3LN89</accession>
<feature type="transmembrane region" description="Helical" evidence="1">
    <location>
        <begin position="22"/>
        <end position="55"/>
    </location>
</feature>
<name>A0A1H3LN89_9ACTN</name>
<evidence type="ECO:0000313" key="4">
    <source>
        <dbReference type="Proteomes" id="UP000199632"/>
    </source>
</evidence>
<evidence type="ECO:0000256" key="1">
    <source>
        <dbReference type="SAM" id="Phobius"/>
    </source>
</evidence>
<keyword evidence="1" id="KW-0472">Membrane</keyword>
<dbReference type="STRING" id="137265.SAMN05421684_0863"/>
<dbReference type="PANTHER" id="PTHR42903:SF1">
    <property type="entry name" value="INNER MEMBRANE PROTEIN YCCF"/>
    <property type="match status" value="1"/>
</dbReference>
<dbReference type="AlphaFoldDB" id="A0A1H3LN89"/>
<feature type="domain" description="Inner membrane component" evidence="2">
    <location>
        <begin position="84"/>
        <end position="134"/>
    </location>
</feature>
<dbReference type="Proteomes" id="UP000199632">
    <property type="component" value="Unassembled WGS sequence"/>
</dbReference>
<dbReference type="InterPro" id="IPR031308">
    <property type="entry name" value="UCP028777"/>
</dbReference>